<comment type="caution">
    <text evidence="2">The sequence shown here is derived from an EMBL/GenBank/DDBJ whole genome shotgun (WGS) entry which is preliminary data.</text>
</comment>
<feature type="region of interest" description="Disordered" evidence="1">
    <location>
        <begin position="439"/>
        <end position="492"/>
    </location>
</feature>
<evidence type="ECO:0000256" key="1">
    <source>
        <dbReference type="SAM" id="MobiDB-lite"/>
    </source>
</evidence>
<proteinExistence type="predicted"/>
<name>A0A0F9J9M5_9ZZZZ</name>
<dbReference type="InterPro" id="IPR008160">
    <property type="entry name" value="Collagen"/>
</dbReference>
<dbReference type="AlphaFoldDB" id="A0A0F9J9M5"/>
<dbReference type="Pfam" id="PF01391">
    <property type="entry name" value="Collagen"/>
    <property type="match status" value="1"/>
</dbReference>
<reference evidence="2" key="1">
    <citation type="journal article" date="2015" name="Nature">
        <title>Complex archaea that bridge the gap between prokaryotes and eukaryotes.</title>
        <authorList>
            <person name="Spang A."/>
            <person name="Saw J.H."/>
            <person name="Jorgensen S.L."/>
            <person name="Zaremba-Niedzwiedzka K."/>
            <person name="Martijn J."/>
            <person name="Lind A.E."/>
            <person name="van Eijk R."/>
            <person name="Schleper C."/>
            <person name="Guy L."/>
            <person name="Ettema T.J."/>
        </authorList>
    </citation>
    <scope>NUCLEOTIDE SEQUENCE</scope>
</reference>
<protein>
    <submittedName>
        <fullName evidence="2">Uncharacterized protein</fullName>
    </submittedName>
</protein>
<gene>
    <name evidence="2" type="ORF">LCGC14_1480540</name>
</gene>
<feature type="compositionally biased region" description="Low complexity" evidence="1">
    <location>
        <begin position="439"/>
        <end position="455"/>
    </location>
</feature>
<feature type="non-terminal residue" evidence="2">
    <location>
        <position position="730"/>
    </location>
</feature>
<evidence type="ECO:0000313" key="2">
    <source>
        <dbReference type="EMBL" id="KKM66504.1"/>
    </source>
</evidence>
<sequence length="730" mass="76681">MGEGRKKLERAYSDMLDKKKDKPRLFKGLLGAFIGGFETIEVSGRPDFVYVRLRGATGEVIQAFNDKVAEVFDLPVMVVRDELFPNIWRIEGRDLGQYGSWGGGSYLPPHGLSHSFVGTSTIAGSDPVWVYKRQYMPFLPRPQISGTNSIFVEQEYYYWNGQFHFWPGSGTTDLITPYRPTGGGAGKFITVFLDGDAGVLDYLEGPEFSLIYPPADPLEYIRIPGADQGIPICAISLQTGTQRIGWQEIYDLRVVASALPSTGSSIHIWDEGVSIGQVSNFNFLGDNIEAIVSGSFVYISVTGTAGGGGAGTVGVNVTDEGVPIGTGTTLDFVGSGVDATRSGSVIQVVIPGLGGETGVATYSLVGTPEPLTSITGQYWRTPGGTEFASGSMNAFIDGISQLKETAFTEQYPASGTYQYLEAPPTGVLHEIEFGIPVSVGVGPAGQQGSQGAQGDPGDEGATGSAGETGPEGATGVQGDPGLQGPSGDIGITVTDEGEFLATGTRFDFVGENIEATASGTVIRVYVTGSSGNGGAGIGGAWSIRYNFTTGAYGTGETNFDSLTGSMVTEIRGNTTDADGASATARMQQMGVEGVLHNLLVIIWSETDTDTWWAGKITSLTAINGSRLFGVEYIDHYGGETPFEEGEPVVITAGFPTNLTGSVVVFDEDTQLGLFKEIRFKGAGVEALDSGSYSAINIPGGGGGGQVLIEDIQLSAAQTVIEFNLTGTSYK</sequence>
<accession>A0A0F9J9M5</accession>
<organism evidence="2">
    <name type="scientific">marine sediment metagenome</name>
    <dbReference type="NCBI Taxonomy" id="412755"/>
    <lineage>
        <taxon>unclassified sequences</taxon>
        <taxon>metagenomes</taxon>
        <taxon>ecological metagenomes</taxon>
    </lineage>
</organism>
<dbReference type="EMBL" id="LAZR01010519">
    <property type="protein sequence ID" value="KKM66504.1"/>
    <property type="molecule type" value="Genomic_DNA"/>
</dbReference>